<dbReference type="Proteomes" id="UP000886858">
    <property type="component" value="Unassembled WGS sequence"/>
</dbReference>
<proteinExistence type="predicted"/>
<accession>A0A9D2I988</accession>
<reference evidence="2" key="2">
    <citation type="submission" date="2021-04" db="EMBL/GenBank/DDBJ databases">
        <authorList>
            <person name="Gilroy R."/>
        </authorList>
    </citation>
    <scope>NUCLEOTIDE SEQUENCE</scope>
    <source>
        <strain evidence="2">CHK179-7159</strain>
    </source>
</reference>
<dbReference type="SUPFAM" id="SSF58100">
    <property type="entry name" value="Bacterial hemolysins"/>
    <property type="match status" value="1"/>
</dbReference>
<sequence length="148" mass="16773">MSEVRADISALKTEVGSLKESMSEVRADISALKTEVGSLKESMSEVRADVSALQESDKESKTEIKALKEEMAEMRMEINDLKETVKRIELTLENETNRNIRIIAEGHLELSRKLDAVLQVENEKELLLVRVNTLESEVRKIKENMQTA</sequence>
<evidence type="ECO:0000313" key="3">
    <source>
        <dbReference type="Proteomes" id="UP000886858"/>
    </source>
</evidence>
<gene>
    <name evidence="2" type="ORF">H9717_14125</name>
</gene>
<organism evidence="2 3">
    <name type="scientific">Candidatus Eisenbergiella merdipullorum</name>
    <dbReference type="NCBI Taxonomy" id="2838553"/>
    <lineage>
        <taxon>Bacteria</taxon>
        <taxon>Bacillati</taxon>
        <taxon>Bacillota</taxon>
        <taxon>Clostridia</taxon>
        <taxon>Lachnospirales</taxon>
        <taxon>Lachnospiraceae</taxon>
        <taxon>Eisenbergiella</taxon>
    </lineage>
</organism>
<dbReference type="Gene3D" id="1.20.5.170">
    <property type="match status" value="1"/>
</dbReference>
<dbReference type="AlphaFoldDB" id="A0A9D2I988"/>
<dbReference type="Gene3D" id="1.20.5.190">
    <property type="match status" value="1"/>
</dbReference>
<name>A0A9D2I988_9FIRM</name>
<feature type="coiled-coil region" evidence="1">
    <location>
        <begin position="50"/>
        <end position="144"/>
    </location>
</feature>
<keyword evidence="1" id="KW-0175">Coiled coil</keyword>
<protein>
    <submittedName>
        <fullName evidence="2">Uncharacterized protein</fullName>
    </submittedName>
</protein>
<reference evidence="2" key="1">
    <citation type="journal article" date="2021" name="PeerJ">
        <title>Extensive microbial diversity within the chicken gut microbiome revealed by metagenomics and culture.</title>
        <authorList>
            <person name="Gilroy R."/>
            <person name="Ravi A."/>
            <person name="Getino M."/>
            <person name="Pursley I."/>
            <person name="Horton D.L."/>
            <person name="Alikhan N.F."/>
            <person name="Baker D."/>
            <person name="Gharbi K."/>
            <person name="Hall N."/>
            <person name="Watson M."/>
            <person name="Adriaenssens E.M."/>
            <person name="Foster-Nyarko E."/>
            <person name="Jarju S."/>
            <person name="Secka A."/>
            <person name="Antonio M."/>
            <person name="Oren A."/>
            <person name="Chaudhuri R.R."/>
            <person name="La Ragione R."/>
            <person name="Hildebrand F."/>
            <person name="Pallen M.J."/>
        </authorList>
    </citation>
    <scope>NUCLEOTIDE SEQUENCE</scope>
    <source>
        <strain evidence="2">CHK179-7159</strain>
    </source>
</reference>
<evidence type="ECO:0000313" key="2">
    <source>
        <dbReference type="EMBL" id="HJA94224.1"/>
    </source>
</evidence>
<comment type="caution">
    <text evidence="2">The sequence shown here is derived from an EMBL/GenBank/DDBJ whole genome shotgun (WGS) entry which is preliminary data.</text>
</comment>
<dbReference type="EMBL" id="DWYY01000163">
    <property type="protein sequence ID" value="HJA94224.1"/>
    <property type="molecule type" value="Genomic_DNA"/>
</dbReference>
<evidence type="ECO:0000256" key="1">
    <source>
        <dbReference type="SAM" id="Coils"/>
    </source>
</evidence>